<dbReference type="RefSeq" id="WP_210660231.1">
    <property type="nucleotide sequence ID" value="NZ_JAGKSP010000007.1"/>
</dbReference>
<accession>A0ABS5CFF5</accession>
<dbReference type="InterPro" id="IPR018062">
    <property type="entry name" value="HTH_AraC-typ_CS"/>
</dbReference>
<evidence type="ECO:0000259" key="6">
    <source>
        <dbReference type="PROSITE" id="PS50110"/>
    </source>
</evidence>
<dbReference type="InterPro" id="IPR009057">
    <property type="entry name" value="Homeodomain-like_sf"/>
</dbReference>
<keyword evidence="1" id="KW-0805">Transcription regulation</keyword>
<dbReference type="SUPFAM" id="SSF52172">
    <property type="entry name" value="CheY-like"/>
    <property type="match status" value="1"/>
</dbReference>
<dbReference type="InterPro" id="IPR001789">
    <property type="entry name" value="Sig_transdc_resp-reg_receiver"/>
</dbReference>
<name>A0ABS5CFF5_9BACL</name>
<dbReference type="PROSITE" id="PS00041">
    <property type="entry name" value="HTH_ARAC_FAMILY_1"/>
    <property type="match status" value="1"/>
</dbReference>
<dbReference type="EMBL" id="JAGKSP010000007">
    <property type="protein sequence ID" value="MBP3964602.1"/>
    <property type="molecule type" value="Genomic_DNA"/>
</dbReference>
<sequence>MYKVLLVDDENLVLKSLAAGVDWKKSGFYVAGKANNATQALELIQELQPHVVFTDIRMPGLSGLELIKQIKELDKHIQIIVISGYAEFAYVQKSLNYGVLGYCLKPFDDHEIHTLLQTAAGNLDEIKHKREGKLLELLDDPAAAWAQSAFHDILADAGITSDKVYLLVSVGKGRLTFLAETHYAGINLGYARSVYWVQASNRDALSAALPSPLPDGILGIGILQADRNVEGMMQLIEQCTVRAWDFFIHNRRDLYWEESQTKDDTAALLIRKLERAVVKSEFALAGALLDEMCLPSNKQCLSIYHTLRIYNIVYFHSASHTSEDDYIFSKEQLYHLFPSFDQMMDSLKESLNDGPLPISASRAAEGETEHANLKEIIKYMHENYRNHISIQSISRIFYLHPNYLSQLFKREIKVTFTEYLTNVRLKEAKNLLRTTNLPIGEVAETIGFRDYFYFTRIFKKNTQQTPKQYRMLSIGGGEE</sequence>
<dbReference type="InterPro" id="IPR018060">
    <property type="entry name" value="HTH_AraC"/>
</dbReference>
<dbReference type="SMART" id="SM00342">
    <property type="entry name" value="HTH_ARAC"/>
    <property type="match status" value="1"/>
</dbReference>
<feature type="modified residue" description="4-aspartylphosphate" evidence="4">
    <location>
        <position position="55"/>
    </location>
</feature>
<proteinExistence type="predicted"/>
<dbReference type="PANTHER" id="PTHR43280">
    <property type="entry name" value="ARAC-FAMILY TRANSCRIPTIONAL REGULATOR"/>
    <property type="match status" value="1"/>
</dbReference>
<dbReference type="PROSITE" id="PS50110">
    <property type="entry name" value="RESPONSE_REGULATORY"/>
    <property type="match status" value="1"/>
</dbReference>
<evidence type="ECO:0000259" key="5">
    <source>
        <dbReference type="PROSITE" id="PS01124"/>
    </source>
</evidence>
<dbReference type="Pfam" id="PF00072">
    <property type="entry name" value="Response_reg"/>
    <property type="match status" value="1"/>
</dbReference>
<evidence type="ECO:0000256" key="1">
    <source>
        <dbReference type="ARBA" id="ARBA00023015"/>
    </source>
</evidence>
<keyword evidence="8" id="KW-1185">Reference proteome</keyword>
<keyword evidence="4" id="KW-0597">Phosphoprotein</keyword>
<dbReference type="Gene3D" id="1.10.10.60">
    <property type="entry name" value="Homeodomain-like"/>
    <property type="match status" value="2"/>
</dbReference>
<dbReference type="SUPFAM" id="SSF46689">
    <property type="entry name" value="Homeodomain-like"/>
    <property type="match status" value="2"/>
</dbReference>
<dbReference type="PANTHER" id="PTHR43280:SF10">
    <property type="entry name" value="REGULATORY PROTEIN POCR"/>
    <property type="match status" value="1"/>
</dbReference>
<organism evidence="7 8">
    <name type="scientific">Paenibacillus lignilyticus</name>
    <dbReference type="NCBI Taxonomy" id="1172615"/>
    <lineage>
        <taxon>Bacteria</taxon>
        <taxon>Bacillati</taxon>
        <taxon>Bacillota</taxon>
        <taxon>Bacilli</taxon>
        <taxon>Bacillales</taxon>
        <taxon>Paenibacillaceae</taxon>
        <taxon>Paenibacillus</taxon>
    </lineage>
</organism>
<dbReference type="InterPro" id="IPR011006">
    <property type="entry name" value="CheY-like_superfamily"/>
</dbReference>
<reference evidence="7 8" key="1">
    <citation type="submission" date="2021-04" db="EMBL/GenBank/DDBJ databases">
        <title>Paenibacillus sp. DLE-14 whole genome sequence.</title>
        <authorList>
            <person name="Ham Y.J."/>
        </authorList>
    </citation>
    <scope>NUCLEOTIDE SEQUENCE [LARGE SCALE GENOMIC DNA]</scope>
    <source>
        <strain evidence="7 8">DLE-14</strain>
    </source>
</reference>
<evidence type="ECO:0000256" key="3">
    <source>
        <dbReference type="ARBA" id="ARBA00023163"/>
    </source>
</evidence>
<dbReference type="Pfam" id="PF12833">
    <property type="entry name" value="HTH_18"/>
    <property type="match status" value="1"/>
</dbReference>
<evidence type="ECO:0000313" key="8">
    <source>
        <dbReference type="Proteomes" id="UP000673394"/>
    </source>
</evidence>
<dbReference type="Gene3D" id="3.40.50.2300">
    <property type="match status" value="1"/>
</dbReference>
<keyword evidence="3" id="KW-0804">Transcription</keyword>
<feature type="domain" description="Response regulatory" evidence="6">
    <location>
        <begin position="3"/>
        <end position="120"/>
    </location>
</feature>
<dbReference type="CDD" id="cd17536">
    <property type="entry name" value="REC_YesN-like"/>
    <property type="match status" value="1"/>
</dbReference>
<gene>
    <name evidence="7" type="ORF">I8J30_17930</name>
</gene>
<evidence type="ECO:0000256" key="4">
    <source>
        <dbReference type="PROSITE-ProRule" id="PRU00169"/>
    </source>
</evidence>
<evidence type="ECO:0000313" key="7">
    <source>
        <dbReference type="EMBL" id="MBP3964602.1"/>
    </source>
</evidence>
<comment type="caution">
    <text evidence="7">The sequence shown here is derived from an EMBL/GenBank/DDBJ whole genome shotgun (WGS) entry which is preliminary data.</text>
</comment>
<dbReference type="SMART" id="SM00448">
    <property type="entry name" value="REC"/>
    <property type="match status" value="1"/>
</dbReference>
<dbReference type="Proteomes" id="UP000673394">
    <property type="component" value="Unassembled WGS sequence"/>
</dbReference>
<feature type="domain" description="HTH araC/xylS-type" evidence="5">
    <location>
        <begin position="374"/>
        <end position="472"/>
    </location>
</feature>
<protein>
    <submittedName>
        <fullName evidence="7">Response regulator</fullName>
    </submittedName>
</protein>
<keyword evidence="2" id="KW-0238">DNA-binding</keyword>
<dbReference type="PROSITE" id="PS01124">
    <property type="entry name" value="HTH_ARAC_FAMILY_2"/>
    <property type="match status" value="1"/>
</dbReference>
<evidence type="ECO:0000256" key="2">
    <source>
        <dbReference type="ARBA" id="ARBA00023125"/>
    </source>
</evidence>